<evidence type="ECO:0000313" key="1">
    <source>
        <dbReference type="EMBL" id="EOZ98891.1"/>
    </source>
</evidence>
<dbReference type="AlphaFoldDB" id="S2E320"/>
<reference evidence="1 2" key="1">
    <citation type="journal article" date="2013" name="Genome Announc.">
        <title>Draft Genome Sequence of Indibacter alkaliphilus Strain LW1T, Isolated from Lonar Lake, a Haloalkaline Lake in the Buldana District of Maharashtra, India.</title>
        <authorList>
            <person name="Singh A."/>
            <person name="Kumar Jangir P."/>
            <person name="Sharma R."/>
            <person name="Singh A."/>
            <person name="Kumar Pinnaka A."/>
            <person name="Shivaji S."/>
        </authorList>
    </citation>
    <scope>NUCLEOTIDE SEQUENCE [LARGE SCALE GENOMIC DNA]</scope>
    <source>
        <strain evidence="2">CCUG 57479 / KCTC 22604 / LW1</strain>
    </source>
</reference>
<accession>S2E320</accession>
<dbReference type="EMBL" id="ALWO02000021">
    <property type="protein sequence ID" value="EOZ98891.1"/>
    <property type="molecule type" value="Genomic_DNA"/>
</dbReference>
<name>S2E320_INDAL</name>
<protein>
    <submittedName>
        <fullName evidence="1">Uncharacterized protein</fullName>
    </submittedName>
</protein>
<proteinExistence type="predicted"/>
<comment type="caution">
    <text evidence="1">The sequence shown here is derived from an EMBL/GenBank/DDBJ whole genome shotgun (WGS) entry which is preliminary data.</text>
</comment>
<dbReference type="STRING" id="1189612.A33Q_0874"/>
<sequence>MLFHPPSPPMFDQFYQQASDQLKLSFLNTILEQDEQLKEQFINFYLKPKDKQLVLTVSDPDDFILASKDLIVEALETIVFNEPDWANYLPRHNGYIPDYEAMEHMAEDEIGRIIGLHIAEVERYCSIKHFDLAFLYMISIYKACLEAEIEDDYGSVPDPLQTMLQEFENHLQSCLPIFKAIQIPEDQLFTIATVLFDQHTELDAKDSHFLLFFEACLYSLIHSGSEASILLDVIEGKNKATHLSWLYTELHRKTGGIESYEKAALNYYQSSGHVALDLLDLYKSTDSNKFRDIAKKLWINGLFRHECAEMYFEVLNPNEDPNLYLEVTLYLIKMNFSKKYYKIIKELMTEDDRMIFLKSLQNDHPAYITALCMEGKYGEAHKHALHHTNRWNIIETMTPCLEHDPEQAIVTLAQKVEELLLDERGRNFYARVATILKIAKDIPAIQNQTEVLINRIVYANGLLSALKGELRVAGVI</sequence>
<dbReference type="Proteomes" id="UP000006073">
    <property type="component" value="Unassembled WGS sequence"/>
</dbReference>
<evidence type="ECO:0000313" key="2">
    <source>
        <dbReference type="Proteomes" id="UP000006073"/>
    </source>
</evidence>
<gene>
    <name evidence="1" type="ORF">A33Q_0874</name>
</gene>
<keyword evidence="2" id="KW-1185">Reference proteome</keyword>
<organism evidence="1 2">
    <name type="scientific">Indibacter alkaliphilus (strain CCUG 57479 / KCTC 22604 / LW1)</name>
    <dbReference type="NCBI Taxonomy" id="1189612"/>
    <lineage>
        <taxon>Bacteria</taxon>
        <taxon>Pseudomonadati</taxon>
        <taxon>Bacteroidota</taxon>
        <taxon>Cytophagia</taxon>
        <taxon>Cytophagales</taxon>
        <taxon>Cyclobacteriaceae</taxon>
    </lineage>
</organism>